<gene>
    <name evidence="1" type="ORF">EOD43_02635</name>
</gene>
<comment type="caution">
    <text evidence="1">The sequence shown here is derived from an EMBL/GenBank/DDBJ whole genome shotgun (WGS) entry which is preliminary data.</text>
</comment>
<organism evidence="1 2">
    <name type="scientific">Sphingomonas crocodyli</name>
    <dbReference type="NCBI Taxonomy" id="1979270"/>
    <lineage>
        <taxon>Bacteria</taxon>
        <taxon>Pseudomonadati</taxon>
        <taxon>Pseudomonadota</taxon>
        <taxon>Alphaproteobacteria</taxon>
        <taxon>Sphingomonadales</taxon>
        <taxon>Sphingomonadaceae</taxon>
        <taxon>Sphingomonas</taxon>
    </lineage>
</organism>
<dbReference type="GO" id="GO:0008168">
    <property type="term" value="F:methyltransferase activity"/>
    <property type="evidence" value="ECO:0007669"/>
    <property type="project" value="UniProtKB-KW"/>
</dbReference>
<proteinExistence type="predicted"/>
<accession>A0A437M525</accession>
<dbReference type="RefSeq" id="WP_127740831.1">
    <property type="nucleotide sequence ID" value="NZ_SACN01000001.1"/>
</dbReference>
<dbReference type="InterPro" id="IPR029063">
    <property type="entry name" value="SAM-dependent_MTases_sf"/>
</dbReference>
<dbReference type="EMBL" id="SACN01000001">
    <property type="protein sequence ID" value="RVT92831.1"/>
    <property type="molecule type" value="Genomic_DNA"/>
</dbReference>
<dbReference type="Pfam" id="PF13578">
    <property type="entry name" value="Methyltransf_24"/>
    <property type="match status" value="1"/>
</dbReference>
<keyword evidence="1" id="KW-0489">Methyltransferase</keyword>
<dbReference type="AlphaFoldDB" id="A0A437M525"/>
<dbReference type="SUPFAM" id="SSF53335">
    <property type="entry name" value="S-adenosyl-L-methionine-dependent methyltransferases"/>
    <property type="match status" value="1"/>
</dbReference>
<dbReference type="GO" id="GO:0032259">
    <property type="term" value="P:methylation"/>
    <property type="evidence" value="ECO:0007669"/>
    <property type="project" value="UniProtKB-KW"/>
</dbReference>
<keyword evidence="1" id="KW-0808">Transferase</keyword>
<sequence>MIDQLLDGNVINVEHLEGCPVHEHHFPQGWTNLTEVNLLYTLAKNVEGPVLEIGPWLGRSTLAIAAAIRDSGKETPFDTIDYGPTSIAEWNEMFGDTFSAFLDNDAVVRSIHTKGGSTAVLIDTIRNAGLLQYVTTFVRGDFLKVPKRSSYSMIFCDTLHDEREIHAYGAAINELLEPGGWLLCDDIYDERLGTILQKYIACDLVGYSKDVDEYSKFMVARKAGGTTQTPPTYEEATV</sequence>
<dbReference type="Gene3D" id="3.40.50.150">
    <property type="entry name" value="Vaccinia Virus protein VP39"/>
    <property type="match status" value="1"/>
</dbReference>
<keyword evidence="2" id="KW-1185">Reference proteome</keyword>
<evidence type="ECO:0000313" key="2">
    <source>
        <dbReference type="Proteomes" id="UP000282971"/>
    </source>
</evidence>
<evidence type="ECO:0000313" key="1">
    <source>
        <dbReference type="EMBL" id="RVT92831.1"/>
    </source>
</evidence>
<dbReference type="OrthoDB" id="7984038at2"/>
<name>A0A437M525_9SPHN</name>
<reference evidence="1 2" key="1">
    <citation type="submission" date="2019-01" db="EMBL/GenBank/DDBJ databases">
        <authorList>
            <person name="Chen W.-M."/>
        </authorList>
    </citation>
    <scope>NUCLEOTIDE SEQUENCE [LARGE SCALE GENOMIC DNA]</scope>
    <source>
        <strain evidence="1 2">CCP-7</strain>
    </source>
</reference>
<protein>
    <submittedName>
        <fullName evidence="1">Class I SAM-dependent methyltransferase</fullName>
    </submittedName>
</protein>
<dbReference type="Proteomes" id="UP000282971">
    <property type="component" value="Unassembled WGS sequence"/>
</dbReference>